<gene>
    <name evidence="2" type="ORF">DK419_13435</name>
</gene>
<dbReference type="Proteomes" id="UP000245444">
    <property type="component" value="Chromosome"/>
</dbReference>
<reference evidence="2 3" key="1">
    <citation type="submission" date="2018-05" db="EMBL/GenBank/DDBJ databases">
        <title>Complete Genome Sequence of Methylobacterium sp. 17Sr1-28.</title>
        <authorList>
            <person name="Srinivasan S."/>
        </authorList>
    </citation>
    <scope>NUCLEOTIDE SEQUENCE [LARGE SCALE GENOMIC DNA]</scope>
    <source>
        <strain evidence="2 3">17Sr1-28</strain>
    </source>
</reference>
<keyword evidence="3" id="KW-1185">Reference proteome</keyword>
<accession>A0A2U8WPH7</accession>
<evidence type="ECO:0000313" key="3">
    <source>
        <dbReference type="Proteomes" id="UP000245444"/>
    </source>
</evidence>
<name>A0A2U8WPH7_9HYPH</name>
<dbReference type="AlphaFoldDB" id="A0A2U8WPH7"/>
<evidence type="ECO:0000256" key="1">
    <source>
        <dbReference type="SAM" id="MobiDB-lite"/>
    </source>
</evidence>
<organism evidence="2 3">
    <name type="scientific">Methylobacterium terrae</name>
    <dbReference type="NCBI Taxonomy" id="2202827"/>
    <lineage>
        <taxon>Bacteria</taxon>
        <taxon>Pseudomonadati</taxon>
        <taxon>Pseudomonadota</taxon>
        <taxon>Alphaproteobacteria</taxon>
        <taxon>Hyphomicrobiales</taxon>
        <taxon>Methylobacteriaceae</taxon>
        <taxon>Methylobacterium</taxon>
    </lineage>
</organism>
<feature type="region of interest" description="Disordered" evidence="1">
    <location>
        <begin position="52"/>
        <end position="71"/>
    </location>
</feature>
<evidence type="ECO:0000313" key="2">
    <source>
        <dbReference type="EMBL" id="AWN47196.1"/>
    </source>
</evidence>
<protein>
    <submittedName>
        <fullName evidence="2">Uncharacterized protein</fullName>
    </submittedName>
</protein>
<dbReference type="KEGG" id="mtea:DK419_13435"/>
<sequence length="71" mass="7446">MTLHAPKATGWALIRCSCGCGTAHLLLMDRTGAGLALMQVTAESLRRIADAVEESTPERPALAAMQPVGRA</sequence>
<dbReference type="RefSeq" id="WP_109959527.1">
    <property type="nucleotide sequence ID" value="NZ_CP029553.1"/>
</dbReference>
<proteinExistence type="predicted"/>
<dbReference type="EMBL" id="CP029553">
    <property type="protein sequence ID" value="AWN47196.1"/>
    <property type="molecule type" value="Genomic_DNA"/>
</dbReference>